<dbReference type="PANTHER" id="PTHR34988">
    <property type="entry name" value="PROTEIN, PUTATIVE-RELATED"/>
    <property type="match status" value="1"/>
</dbReference>
<evidence type="ECO:0000259" key="1">
    <source>
        <dbReference type="PROSITE" id="PS51742"/>
    </source>
</evidence>
<sequence>MLTPIAVRLTQGTDLKQAIQQLITQHNIQAGSIASCVGCLSSIHLRLAGATERLQMTAPFEIVSVMGTLTPDHQHIHISVSDNTGQVLGGHLLDGNIIDTTAELIVHHYSNLSFTREEDANTGFTELVVHNIKQGTESE</sequence>
<dbReference type="InterPro" id="IPR005175">
    <property type="entry name" value="PPC_dom"/>
</dbReference>
<dbReference type="Gene3D" id="3.30.1330.80">
    <property type="entry name" value="Hypothetical protein, similar to alpha- acetolactate decarboxylase, domain 2"/>
    <property type="match status" value="1"/>
</dbReference>
<dbReference type="PROSITE" id="PS51742">
    <property type="entry name" value="PPC"/>
    <property type="match status" value="1"/>
</dbReference>
<dbReference type="GO" id="GO:0003677">
    <property type="term" value="F:DNA binding"/>
    <property type="evidence" value="ECO:0007669"/>
    <property type="project" value="UniProtKB-KW"/>
</dbReference>
<reference evidence="3" key="1">
    <citation type="submission" date="2016-06" db="EMBL/GenBank/DDBJ databases">
        <authorList>
            <person name="Hehemann J.-H."/>
            <person name="Arevalo P."/>
            <person name="Datta M.S."/>
            <person name="Polz M.F."/>
        </authorList>
    </citation>
    <scope>NUCLEOTIDE SEQUENCE [LARGE SCALE GENOMIC DNA]</scope>
    <source>
        <strain evidence="3">9CSC122</strain>
    </source>
</reference>
<dbReference type="Proteomes" id="UP000093173">
    <property type="component" value="Unassembled WGS sequence"/>
</dbReference>
<dbReference type="Pfam" id="PF03479">
    <property type="entry name" value="PCC"/>
    <property type="match status" value="1"/>
</dbReference>
<accession>A0A1B9QYI5</accession>
<dbReference type="RefSeq" id="WP_017035643.1">
    <property type="nucleotide sequence ID" value="NZ_JBNGCH010000511.1"/>
</dbReference>
<evidence type="ECO:0000313" key="2">
    <source>
        <dbReference type="EMBL" id="OCH75773.1"/>
    </source>
</evidence>
<dbReference type="SUPFAM" id="SSF117856">
    <property type="entry name" value="AF0104/ALDC/Ptd012-like"/>
    <property type="match status" value="1"/>
</dbReference>
<keyword evidence="2" id="KW-0238">DNA-binding</keyword>
<protein>
    <submittedName>
        <fullName evidence="2">DNA-binding protein</fullName>
    </submittedName>
</protein>
<dbReference type="CDD" id="cd11378">
    <property type="entry name" value="DUF296"/>
    <property type="match status" value="1"/>
</dbReference>
<dbReference type="EMBL" id="MAJZ01000511">
    <property type="protein sequence ID" value="OCH75773.1"/>
    <property type="molecule type" value="Genomic_DNA"/>
</dbReference>
<dbReference type="AlphaFoldDB" id="A0A1B9QYI5"/>
<proteinExistence type="predicted"/>
<dbReference type="PANTHER" id="PTHR34988:SF1">
    <property type="entry name" value="DNA-BINDING PROTEIN"/>
    <property type="match status" value="1"/>
</dbReference>
<feature type="domain" description="PPC" evidence="1">
    <location>
        <begin position="1"/>
        <end position="130"/>
    </location>
</feature>
<name>A0A1B9QYI5_9VIBR</name>
<comment type="caution">
    <text evidence="2">The sequence shown here is derived from an EMBL/GenBank/DDBJ whole genome shotgun (WGS) entry which is preliminary data.</text>
</comment>
<keyword evidence="3" id="KW-1185">Reference proteome</keyword>
<organism evidence="2 3">
    <name type="scientific">Vibrio genomosp. F10</name>
    <dbReference type="NCBI Taxonomy" id="723171"/>
    <lineage>
        <taxon>Bacteria</taxon>
        <taxon>Pseudomonadati</taxon>
        <taxon>Pseudomonadota</taxon>
        <taxon>Gammaproteobacteria</taxon>
        <taxon>Vibrionales</taxon>
        <taxon>Vibrionaceae</taxon>
        <taxon>Vibrio</taxon>
    </lineage>
</organism>
<evidence type="ECO:0000313" key="3">
    <source>
        <dbReference type="Proteomes" id="UP000093173"/>
    </source>
</evidence>
<gene>
    <name evidence="2" type="ORF">A6E14_10475</name>
</gene>